<dbReference type="InterPro" id="IPR006047">
    <property type="entry name" value="GH13_cat_dom"/>
</dbReference>
<dbReference type="SUPFAM" id="SSF51445">
    <property type="entry name" value="(Trans)glycosidases"/>
    <property type="match status" value="1"/>
</dbReference>
<organism evidence="11 12">
    <name type="scientific">Paenibacillus vortex V453</name>
    <dbReference type="NCBI Taxonomy" id="715225"/>
    <lineage>
        <taxon>Bacteria</taxon>
        <taxon>Bacillati</taxon>
        <taxon>Bacillota</taxon>
        <taxon>Bacilli</taxon>
        <taxon>Bacillales</taxon>
        <taxon>Paenibacillaceae</taxon>
        <taxon>Paenibacillus</taxon>
    </lineage>
</organism>
<dbReference type="InterPro" id="IPR005323">
    <property type="entry name" value="CBM41_pullulanase"/>
</dbReference>
<evidence type="ECO:0000256" key="6">
    <source>
        <dbReference type="ARBA" id="ARBA00023965"/>
    </source>
</evidence>
<name>A0A2R9SX07_9BACL</name>
<dbReference type="SUPFAM" id="SSF81296">
    <property type="entry name" value="E set domains"/>
    <property type="match status" value="1"/>
</dbReference>
<dbReference type="InterPro" id="IPR049117">
    <property type="entry name" value="pulA_all-beta"/>
</dbReference>
<dbReference type="PANTHER" id="PTHR43002">
    <property type="entry name" value="GLYCOGEN DEBRANCHING ENZYME"/>
    <property type="match status" value="1"/>
</dbReference>
<evidence type="ECO:0000256" key="2">
    <source>
        <dbReference type="ARBA" id="ARBA00022729"/>
    </source>
</evidence>
<dbReference type="InterPro" id="IPR013783">
    <property type="entry name" value="Ig-like_fold"/>
</dbReference>
<evidence type="ECO:0000259" key="10">
    <source>
        <dbReference type="SMART" id="SM00642"/>
    </source>
</evidence>
<dbReference type="Pfam" id="PF00128">
    <property type="entry name" value="Alpha-amylase"/>
    <property type="match status" value="1"/>
</dbReference>
<dbReference type="SMART" id="SM00642">
    <property type="entry name" value="Aamy"/>
    <property type="match status" value="1"/>
</dbReference>
<protein>
    <recommendedName>
        <fullName evidence="7">pullulanase</fullName>
        <ecNumber evidence="7">3.2.1.41</ecNumber>
    </recommendedName>
    <alternativeName>
        <fullName evidence="8">Alpha-dextrin endo-1,6-alpha-glucosidase</fullName>
    </alternativeName>
    <alternativeName>
        <fullName evidence="9">Pullulan 6-glucanohydrolase</fullName>
    </alternativeName>
</protein>
<dbReference type="InterPro" id="IPR004193">
    <property type="entry name" value="Glyco_hydro_13_N"/>
</dbReference>
<dbReference type="InterPro" id="IPR013780">
    <property type="entry name" value="Glyco_hydro_b"/>
</dbReference>
<dbReference type="InterPro" id="IPR011840">
    <property type="entry name" value="PulA_typeI"/>
</dbReference>
<keyword evidence="4" id="KW-0106">Calcium</keyword>
<keyword evidence="2" id="KW-0732">Signal</keyword>
<dbReference type="InterPro" id="IPR017853">
    <property type="entry name" value="GH"/>
</dbReference>
<dbReference type="Pfam" id="PF03714">
    <property type="entry name" value="PUD"/>
    <property type="match status" value="1"/>
</dbReference>
<evidence type="ECO:0000256" key="8">
    <source>
        <dbReference type="ARBA" id="ARBA00029618"/>
    </source>
</evidence>
<comment type="catalytic activity">
    <reaction evidence="6">
        <text>Hydrolysis of (1-&gt;6)-alpha-D-glucosidic linkages in pullulan, amylopectin and glycogen, and in the alpha- and beta-limit dextrins of amylopectin and glycogen.</text>
        <dbReference type="EC" id="3.2.1.41"/>
    </reaction>
</comment>
<evidence type="ECO:0000256" key="4">
    <source>
        <dbReference type="ARBA" id="ARBA00022837"/>
    </source>
</evidence>
<dbReference type="Gene3D" id="2.60.40.10">
    <property type="entry name" value="Immunoglobulins"/>
    <property type="match status" value="1"/>
</dbReference>
<evidence type="ECO:0000313" key="12">
    <source>
        <dbReference type="Proteomes" id="UP000003094"/>
    </source>
</evidence>
<evidence type="ECO:0000256" key="5">
    <source>
        <dbReference type="ARBA" id="ARBA00023295"/>
    </source>
</evidence>
<dbReference type="EC" id="3.2.1.41" evidence="7"/>
<keyword evidence="12" id="KW-1185">Reference proteome</keyword>
<proteinExistence type="inferred from homology"/>
<evidence type="ECO:0000256" key="3">
    <source>
        <dbReference type="ARBA" id="ARBA00022801"/>
    </source>
</evidence>
<dbReference type="Pfam" id="PF02922">
    <property type="entry name" value="CBM_48"/>
    <property type="match status" value="1"/>
</dbReference>
<dbReference type="Gene3D" id="2.60.40.1110">
    <property type="match status" value="1"/>
</dbReference>
<dbReference type="Gene3D" id="3.20.20.80">
    <property type="entry name" value="Glycosidases"/>
    <property type="match status" value="1"/>
</dbReference>
<dbReference type="Pfam" id="PF21653">
    <property type="entry name" value="pulA_all-beta"/>
    <property type="match status" value="1"/>
</dbReference>
<dbReference type="GO" id="GO:0051060">
    <property type="term" value="F:pullulanase activity"/>
    <property type="evidence" value="ECO:0007669"/>
    <property type="project" value="UniProtKB-EC"/>
</dbReference>
<dbReference type="CDD" id="cd10315">
    <property type="entry name" value="CBM41_pullulanase"/>
    <property type="match status" value="1"/>
</dbReference>
<dbReference type="Gene3D" id="2.60.40.1180">
    <property type="entry name" value="Golgi alpha-mannosidase II"/>
    <property type="match status" value="1"/>
</dbReference>
<evidence type="ECO:0000256" key="1">
    <source>
        <dbReference type="ARBA" id="ARBA00008061"/>
    </source>
</evidence>
<accession>A0A2R9SX07</accession>
<evidence type="ECO:0000256" key="9">
    <source>
        <dbReference type="ARBA" id="ARBA00031076"/>
    </source>
</evidence>
<dbReference type="InterPro" id="IPR014756">
    <property type="entry name" value="Ig_E-set"/>
</dbReference>
<dbReference type="EMBL" id="ADHJ01000017">
    <property type="protein sequence ID" value="EFU41924.1"/>
    <property type="molecule type" value="Genomic_DNA"/>
</dbReference>
<evidence type="ECO:0000313" key="11">
    <source>
        <dbReference type="EMBL" id="EFU41924.1"/>
    </source>
</evidence>
<reference evidence="11 12" key="1">
    <citation type="journal article" date="2010" name="BMC Genomics">
        <title>Genome sequence of the pattern forming Paenibacillus vortex bacterium reveals potential for thriving in complex environments.</title>
        <authorList>
            <person name="Sirota-Madi A."/>
            <person name="Olender T."/>
            <person name="Helman Y."/>
            <person name="Ingham C."/>
            <person name="Brainis I."/>
            <person name="Roth D."/>
            <person name="Hagi E."/>
            <person name="Brodsky L."/>
            <person name="Leshkowitz D."/>
            <person name="Galatenko V."/>
            <person name="Nikolaev V."/>
            <person name="Mugasimangalam R.C."/>
            <person name="Bransburg-Zabary S."/>
            <person name="Gutnick D.L."/>
            <person name="Lancet D."/>
            <person name="Ben-Jacob E."/>
        </authorList>
    </citation>
    <scope>NUCLEOTIDE SEQUENCE [LARGE SCALE GENOMIC DNA]</scope>
    <source>
        <strain evidence="11 12">V453</strain>
    </source>
</reference>
<dbReference type="GO" id="GO:0005975">
    <property type="term" value="P:carbohydrate metabolic process"/>
    <property type="evidence" value="ECO:0007669"/>
    <property type="project" value="InterPro"/>
</dbReference>
<comment type="similarity">
    <text evidence="1">Belongs to the glycosyl hydrolase 13 family.</text>
</comment>
<keyword evidence="5" id="KW-0326">Glycosidase</keyword>
<evidence type="ECO:0000256" key="7">
    <source>
        <dbReference type="ARBA" id="ARBA00024062"/>
    </source>
</evidence>
<dbReference type="GO" id="GO:0030246">
    <property type="term" value="F:carbohydrate binding"/>
    <property type="evidence" value="ECO:0007669"/>
    <property type="project" value="InterPro"/>
</dbReference>
<dbReference type="CDD" id="cd11341">
    <property type="entry name" value="AmyAc_Pullulanase_LD-like"/>
    <property type="match status" value="1"/>
</dbReference>
<dbReference type="Proteomes" id="UP000003094">
    <property type="component" value="Unassembled WGS sequence"/>
</dbReference>
<feature type="domain" description="Glycosyl hydrolase family 13 catalytic" evidence="10">
    <location>
        <begin position="148"/>
        <end position="578"/>
    </location>
</feature>
<dbReference type="InterPro" id="IPR013784">
    <property type="entry name" value="Carb-bd-like_fold"/>
</dbReference>
<dbReference type="CDD" id="cd02860">
    <property type="entry name" value="E_set_Pullulanase"/>
    <property type="match status" value="1"/>
</dbReference>
<keyword evidence="3" id="KW-0378">Hydrolase</keyword>
<dbReference type="SUPFAM" id="SSF49452">
    <property type="entry name" value="Starch-binding domain-like"/>
    <property type="match status" value="1"/>
</dbReference>
<dbReference type="AlphaFoldDB" id="A0A2R9SX07"/>
<gene>
    <name evidence="11" type="ORF">PVOR_10284</name>
</gene>
<dbReference type="KEGG" id="pvo:PVOR_10284"/>
<comment type="caution">
    <text evidence="11">The sequence shown here is derived from an EMBL/GenBank/DDBJ whole genome shotgun (WGS) entry which is preliminary data.</text>
</comment>
<sequence length="791" mass="88674">MTVMMSMDMIKSCTSLKLGAIYRREGTAFLVWAPDAVHVSLALYEGAGEYDPQGFVTDHEGGTLYGMDRNDEGVWSTKVNRDLHGTYYMFKIESTDGAVRYAVDPYATAVSANGSRGAVIDLAKSNPPGWELDVRPELLKPTDSVLYELHVRDFSIHADSGMKYRGKYKAFTEGGLRDMGGNAVGLDHLEELGVTHVHLLPIFDFRTVNELDGYATGHLSREYNWGYDPQNYNVPEGSYATDPTDPASRIRELKEMVLALHSRGIRVVMDVVYNHTYTVDDGPFERLAPGYFYRKDVSGALSNGSGVGNELATEKPMVRKYIKDSLRYWAEEFHIDGFRFDLMALIDTTTMREIVSELRHEVDNSLLFYGEPWTGGMSPLTEQTVKGSQRDQGFAVFNDHFRHAIKGDNDGRGRGFATGEPWYEGAVVEGMMGSIHDFALHPSETVNYVTVHDNLNLWDKILIAEGMEQQAGLLHLMDGKLPDGGDVWQATAASNPYAGVSDEDVMRAVPVRRSLLANGIVLLSQGIPLLHAGDELLRTKFGDHNSYRSGDAINAIRWSNKQRFRPVFDYYKGLIALRKAHPAFRMTTREEIEEHMEVLRSSDRIIAYRLMNSAAGDSWSQIVVVVNGNEHEMSVDLPPTLYRWNIVVNEQHAGTETIETSDQGAVTVPGLSLMVLYEDRTEMKKGLVTVEVEYERRDQAYDGWNVWVWGTGVQDGSVLFTQGSSGKARVVFHVASGTKRVGCIVRLNDWEDREGENDWFIDIPPDEVEVRFSLRSGKDEGFNKGQRDMAS</sequence>
<dbReference type="NCBIfam" id="TIGR02104">
    <property type="entry name" value="pulA_typeI"/>
    <property type="match status" value="1"/>
</dbReference>